<dbReference type="EMBL" id="JAHHZF010000011">
    <property type="protein sequence ID" value="MBT9291948.1"/>
    <property type="molecule type" value="Genomic_DNA"/>
</dbReference>
<dbReference type="Proteomes" id="UP000766595">
    <property type="component" value="Unassembled WGS sequence"/>
</dbReference>
<dbReference type="PIRSF" id="PIRSF032064">
    <property type="entry name" value="UCP032064"/>
    <property type="match status" value="1"/>
</dbReference>
<evidence type="ECO:0000313" key="2">
    <source>
        <dbReference type="Proteomes" id="UP000766595"/>
    </source>
</evidence>
<evidence type="ECO:0000313" key="1">
    <source>
        <dbReference type="EMBL" id="MBT9291948.1"/>
    </source>
</evidence>
<keyword evidence="2" id="KW-1185">Reference proteome</keyword>
<protein>
    <submittedName>
        <fullName evidence="1">DUF721 domain-containing protein</fullName>
    </submittedName>
</protein>
<sequence>MSEPDAKANRYGARPVADLIPALMRPAAKRRGFASVDLVAYWADIVGAAYADCTRPERLAWPKRIEDGGEQAYEPATLTVAVEGSRALLFQHEAADIARRINAVYGFKAVGRIRIVQKPITRIAVEPSPRPRALSPAEEKRLAASLDGIENEGLKAALERLGRGVLAGGST</sequence>
<dbReference type="Pfam" id="PF05258">
    <property type="entry name" value="DciA"/>
    <property type="match status" value="1"/>
</dbReference>
<dbReference type="AlphaFoldDB" id="A0A947GCY9"/>
<comment type="caution">
    <text evidence="1">The sequence shown here is derived from an EMBL/GenBank/DDBJ whole genome shotgun (WGS) entry which is preliminary data.</text>
</comment>
<accession>A0A947GCY9</accession>
<dbReference type="RefSeq" id="WP_261970470.1">
    <property type="nucleotide sequence ID" value="NZ_JAHHZF010000011.1"/>
</dbReference>
<gene>
    <name evidence="1" type="ORF">KL771_20960</name>
</gene>
<reference evidence="1 2" key="1">
    <citation type="submission" date="2021-06" db="EMBL/GenBank/DDBJ databases">
        <authorList>
            <person name="Grouzdev D.S."/>
            <person name="Koziaeva V."/>
        </authorList>
    </citation>
    <scope>NUCLEOTIDE SEQUENCE [LARGE SCALE GENOMIC DNA]</scope>
    <source>
        <strain evidence="1 2">22</strain>
    </source>
</reference>
<name>A0A947GCY9_9HYPH</name>
<proteinExistence type="predicted"/>
<dbReference type="InterPro" id="IPR010593">
    <property type="entry name" value="DUF1159"/>
</dbReference>
<dbReference type="InterPro" id="IPR007922">
    <property type="entry name" value="DciA-like"/>
</dbReference>
<organism evidence="1 2">
    <name type="scientific">Prosthecodimorpha staleyi</name>
    <dbReference type="NCBI Taxonomy" id="2840188"/>
    <lineage>
        <taxon>Bacteria</taxon>
        <taxon>Pseudomonadati</taxon>
        <taxon>Pseudomonadota</taxon>
        <taxon>Alphaproteobacteria</taxon>
        <taxon>Hyphomicrobiales</taxon>
        <taxon>Ancalomicrobiaceae</taxon>
        <taxon>Prosthecodimorpha</taxon>
    </lineage>
</organism>